<feature type="compositionally biased region" description="Polar residues" evidence="1">
    <location>
        <begin position="50"/>
        <end position="63"/>
    </location>
</feature>
<dbReference type="Proteomes" id="UP000038010">
    <property type="component" value="Unassembled WGS sequence"/>
</dbReference>
<proteinExistence type="predicted"/>
<evidence type="ECO:0000313" key="2">
    <source>
        <dbReference type="EMBL" id="KPI37636.1"/>
    </source>
</evidence>
<dbReference type="OrthoDB" id="4093188at2759"/>
<evidence type="ECO:0000313" key="3">
    <source>
        <dbReference type="Proteomes" id="UP000038010"/>
    </source>
</evidence>
<dbReference type="InterPro" id="IPR013175">
    <property type="entry name" value="INO80_su_Ies4"/>
</dbReference>
<keyword evidence="3" id="KW-1185">Reference proteome</keyword>
<dbReference type="VEuPathDB" id="FungiDB:AB675_3947"/>
<dbReference type="RefSeq" id="XP_017997599.1">
    <property type="nucleotide sequence ID" value="XM_018144045.1"/>
</dbReference>
<accession>A0A0N1NZ17</accession>
<sequence length="265" mass="26939">MAKKTRVVILRVPREKLAAIAGISLPSPEPATPSSAPQSPAPASSDTATLKQEPSIDQASEGNLTPAPGADASTPKKKTGNGSIAAAKRAIGQTNGDSRSRGKPGPKKKPRNDDGTVDHSGTTNGSRPAGTGGAHKLNPKTNAGAINANLRALDRSGKPCRRWERKGFTVKSFTGVSWDMPSWKGGEKPVVLNGNGSSDAKDTSQISSSDAKPNGKDSDVAMSNTGDVPASETPAADPMAISTPVASSPPSAPIIPVVNVVAAQS</sequence>
<feature type="compositionally biased region" description="Low complexity" evidence="1">
    <location>
        <begin position="240"/>
        <end position="254"/>
    </location>
</feature>
<dbReference type="AlphaFoldDB" id="A0A0N1NZ17"/>
<dbReference type="STRING" id="1664694.A0A0N1NZ17"/>
<reference evidence="2 3" key="1">
    <citation type="submission" date="2015-06" db="EMBL/GenBank/DDBJ databases">
        <title>Draft genome of the ant-associated black yeast Phialophora attae CBS 131958.</title>
        <authorList>
            <person name="Moreno L.F."/>
            <person name="Stielow B.J."/>
            <person name="de Hoog S."/>
            <person name="Vicente V.A."/>
            <person name="Weiss V.A."/>
            <person name="de Vries M."/>
            <person name="Cruz L.M."/>
            <person name="Souza E.M."/>
        </authorList>
    </citation>
    <scope>NUCLEOTIDE SEQUENCE [LARGE SCALE GENOMIC DNA]</scope>
    <source>
        <strain evidence="2 3">CBS 131958</strain>
    </source>
</reference>
<evidence type="ECO:0000256" key="1">
    <source>
        <dbReference type="SAM" id="MobiDB-lite"/>
    </source>
</evidence>
<dbReference type="Pfam" id="PF08193">
    <property type="entry name" value="INO80_Ies4"/>
    <property type="match status" value="1"/>
</dbReference>
<dbReference type="GO" id="GO:0031011">
    <property type="term" value="C:Ino80 complex"/>
    <property type="evidence" value="ECO:0007669"/>
    <property type="project" value="InterPro"/>
</dbReference>
<feature type="region of interest" description="Disordered" evidence="1">
    <location>
        <begin position="20"/>
        <end position="254"/>
    </location>
</feature>
<dbReference type="EMBL" id="LFJN01000023">
    <property type="protein sequence ID" value="KPI37636.1"/>
    <property type="molecule type" value="Genomic_DNA"/>
</dbReference>
<dbReference type="GeneID" id="28735925"/>
<feature type="compositionally biased region" description="Basic and acidic residues" evidence="1">
    <location>
        <begin position="152"/>
        <end position="167"/>
    </location>
</feature>
<feature type="compositionally biased region" description="Polar residues" evidence="1">
    <location>
        <begin position="194"/>
        <end position="211"/>
    </location>
</feature>
<feature type="compositionally biased region" description="Basic residues" evidence="1">
    <location>
        <begin position="101"/>
        <end position="110"/>
    </location>
</feature>
<dbReference type="GO" id="GO:0006338">
    <property type="term" value="P:chromatin remodeling"/>
    <property type="evidence" value="ECO:0007669"/>
    <property type="project" value="InterPro"/>
</dbReference>
<organism evidence="2 3">
    <name type="scientific">Cyphellophora attinorum</name>
    <dbReference type="NCBI Taxonomy" id="1664694"/>
    <lineage>
        <taxon>Eukaryota</taxon>
        <taxon>Fungi</taxon>
        <taxon>Dikarya</taxon>
        <taxon>Ascomycota</taxon>
        <taxon>Pezizomycotina</taxon>
        <taxon>Eurotiomycetes</taxon>
        <taxon>Chaetothyriomycetidae</taxon>
        <taxon>Chaetothyriales</taxon>
        <taxon>Cyphellophoraceae</taxon>
        <taxon>Cyphellophora</taxon>
    </lineage>
</organism>
<dbReference type="PANTHER" id="PTHR28061">
    <property type="entry name" value="INO EIGHTY SUBUNIT 4"/>
    <property type="match status" value="1"/>
</dbReference>
<comment type="caution">
    <text evidence="2">The sequence shown here is derived from an EMBL/GenBank/DDBJ whole genome shotgun (WGS) entry which is preliminary data.</text>
</comment>
<protein>
    <submittedName>
        <fullName evidence="2">INO80 complex subunit 4</fullName>
    </submittedName>
</protein>
<name>A0A0N1NZ17_9EURO</name>
<dbReference type="PANTHER" id="PTHR28061:SF1">
    <property type="entry name" value="INO80 COMPLEX SUBUNIT 4"/>
    <property type="match status" value="1"/>
</dbReference>
<gene>
    <name evidence="2" type="ORF">AB675_3947</name>
</gene>
<feature type="compositionally biased region" description="Low complexity" evidence="1">
    <location>
        <begin position="32"/>
        <end position="49"/>
    </location>
</feature>